<dbReference type="SUPFAM" id="SSF48452">
    <property type="entry name" value="TPR-like"/>
    <property type="match status" value="1"/>
</dbReference>
<dbReference type="AlphaFoldDB" id="A0A1D9PEE5"/>
<dbReference type="EMBL" id="CP017774">
    <property type="protein sequence ID" value="APA00903.1"/>
    <property type="molecule type" value="Genomic_DNA"/>
</dbReference>
<dbReference type="KEGG" id="fcm:BIW12_07095"/>
<dbReference type="GO" id="GO:0009279">
    <property type="term" value="C:cell outer membrane"/>
    <property type="evidence" value="ECO:0007669"/>
    <property type="project" value="UniProtKB-SubCell"/>
</dbReference>
<evidence type="ECO:0000313" key="8">
    <source>
        <dbReference type="EMBL" id="APA00903.1"/>
    </source>
</evidence>
<evidence type="ECO:0000313" key="9">
    <source>
        <dbReference type="Proteomes" id="UP000178198"/>
    </source>
</evidence>
<dbReference type="PROSITE" id="PS51257">
    <property type="entry name" value="PROKAR_LIPOPROTEIN"/>
    <property type="match status" value="1"/>
</dbReference>
<accession>A0A1D9PEE5</accession>
<protein>
    <submittedName>
        <fullName evidence="8">RagB/SusD family nutrient uptake outer membrane protein</fullName>
    </submittedName>
</protein>
<dbReference type="Gene3D" id="1.25.40.390">
    <property type="match status" value="1"/>
</dbReference>
<keyword evidence="9" id="KW-1185">Reference proteome</keyword>
<evidence type="ECO:0000259" key="7">
    <source>
        <dbReference type="Pfam" id="PF14322"/>
    </source>
</evidence>
<dbReference type="InterPro" id="IPR033985">
    <property type="entry name" value="SusD-like_N"/>
</dbReference>
<evidence type="ECO:0000256" key="1">
    <source>
        <dbReference type="ARBA" id="ARBA00004442"/>
    </source>
</evidence>
<dbReference type="Pfam" id="PF14322">
    <property type="entry name" value="SusD-like_3"/>
    <property type="match status" value="1"/>
</dbReference>
<organism evidence="8 9">
    <name type="scientific">Flavobacterium commune</name>
    <dbReference type="NCBI Taxonomy" id="1306519"/>
    <lineage>
        <taxon>Bacteria</taxon>
        <taxon>Pseudomonadati</taxon>
        <taxon>Bacteroidota</taxon>
        <taxon>Flavobacteriia</taxon>
        <taxon>Flavobacteriales</taxon>
        <taxon>Flavobacteriaceae</taxon>
        <taxon>Flavobacterium</taxon>
    </lineage>
</organism>
<comment type="similarity">
    <text evidence="2">Belongs to the SusD family.</text>
</comment>
<evidence type="ECO:0000256" key="3">
    <source>
        <dbReference type="ARBA" id="ARBA00022729"/>
    </source>
</evidence>
<dbReference type="STRING" id="1306519.BIW12_07095"/>
<proteinExistence type="inferred from homology"/>
<feature type="domain" description="SusD-like N-terminal" evidence="7">
    <location>
        <begin position="113"/>
        <end position="234"/>
    </location>
</feature>
<keyword evidence="4" id="KW-0472">Membrane</keyword>
<sequence length="676" mass="75517">MNKYIVLSLLVVLGVVSSCSDDFLEDKKQYKYFDEEFYQNEDRVTQYVNNLYFDFFDAYKSPTAIRVGSYTTTETSYTEEIGGISNLINPNVSLVNAQDGSGYYGPALRDAFDNVPYNRIRDCNAMLENIDVLGANLPQLFRDRIKGQMYYLRALQYYDLMRTFGGVPIVTTVQIATNTDESIKLPRATVTQVVNQIVADLDQAATLLPPNWDNANYGRFTKGAALAQKSRVLLTYASPLFNKNWDDSSIANGYKGDKNRWQDALDAGLAAETQLTADGYGLYGTNAKQWAEMFYINNNAFNKEAITIKLLSDGNTGSLYSNNSWERTIRLASQGGQGSGGVDVPKRMIDLFPMKDGTRPMDINGTAINTYNPFLFFKDRDPRFYRTFGFSGCFWPYNNTITTSTTQPTVWAYRWSTNATTGVAYSMGNDVSSPAFVRKMSSPTVSNASNFQFSGTDIMEYRYAELLLNIAECYAAKGDISNTITYLGKIRNRVGIPAANNYGIGTLATKYAALEACLYERSVELAYEGKRFYDIQRWMLYSDDATINDNTNSKLGIPVINGTQRIGNYLHYKLGTSAANTDPLATARASISVDPDAANFATQITALATFYTTNFELRSPPTPMDQVGNVATNIDWKSHYYIMGLNLTVLSQNPWLTQTKGWNDASGNTGTFNYQE</sequence>
<reference evidence="8 9" key="1">
    <citation type="submission" date="2016-10" db="EMBL/GenBank/DDBJ databases">
        <title>Complete Genome Sequence of Flavobacterium sp. PK15.</title>
        <authorList>
            <person name="Ekwe A."/>
            <person name="Kim S.B."/>
        </authorList>
    </citation>
    <scope>NUCLEOTIDE SEQUENCE [LARGE SCALE GENOMIC DNA]</scope>
    <source>
        <strain evidence="8 9">PK15</strain>
    </source>
</reference>
<name>A0A1D9PEE5_9FLAO</name>
<evidence type="ECO:0000256" key="2">
    <source>
        <dbReference type="ARBA" id="ARBA00006275"/>
    </source>
</evidence>
<keyword evidence="3" id="KW-0732">Signal</keyword>
<dbReference type="InterPro" id="IPR012944">
    <property type="entry name" value="SusD_RagB_dom"/>
</dbReference>
<gene>
    <name evidence="8" type="ORF">BIW12_07095</name>
</gene>
<dbReference type="Proteomes" id="UP000178198">
    <property type="component" value="Chromosome"/>
</dbReference>
<evidence type="ECO:0000256" key="4">
    <source>
        <dbReference type="ARBA" id="ARBA00023136"/>
    </source>
</evidence>
<evidence type="ECO:0000259" key="6">
    <source>
        <dbReference type="Pfam" id="PF07980"/>
    </source>
</evidence>
<dbReference type="Pfam" id="PF07980">
    <property type="entry name" value="SusD_RagB"/>
    <property type="match status" value="1"/>
</dbReference>
<evidence type="ECO:0000256" key="5">
    <source>
        <dbReference type="ARBA" id="ARBA00023237"/>
    </source>
</evidence>
<feature type="domain" description="RagB/SusD" evidence="6">
    <location>
        <begin position="327"/>
        <end position="662"/>
    </location>
</feature>
<dbReference type="InterPro" id="IPR011990">
    <property type="entry name" value="TPR-like_helical_dom_sf"/>
</dbReference>
<keyword evidence="5" id="KW-0998">Cell outer membrane</keyword>
<comment type="subcellular location">
    <subcellularLocation>
        <location evidence="1">Cell outer membrane</location>
    </subcellularLocation>
</comment>